<dbReference type="Proteomes" id="UP001240447">
    <property type="component" value="Unassembled WGS sequence"/>
</dbReference>
<evidence type="ECO:0000256" key="1">
    <source>
        <dbReference type="SAM" id="Coils"/>
    </source>
</evidence>
<keyword evidence="1" id="KW-0175">Coiled coil</keyword>
<evidence type="ECO:0000313" key="4">
    <source>
        <dbReference type="Proteomes" id="UP001240447"/>
    </source>
</evidence>
<keyword evidence="2" id="KW-0732">Signal</keyword>
<feature type="coiled-coil region" evidence="1">
    <location>
        <begin position="67"/>
        <end position="94"/>
    </location>
</feature>
<accession>A0ABT9NTJ7</accession>
<feature type="chain" id="PRO_5047414171" evidence="2">
    <location>
        <begin position="30"/>
        <end position="462"/>
    </location>
</feature>
<gene>
    <name evidence="3" type="ORF">J2S59_003174</name>
</gene>
<reference evidence="3 4" key="1">
    <citation type="submission" date="2023-07" db="EMBL/GenBank/DDBJ databases">
        <title>Sequencing the genomes of 1000 actinobacteria strains.</title>
        <authorList>
            <person name="Klenk H.-P."/>
        </authorList>
    </citation>
    <scope>NUCLEOTIDE SEQUENCE [LARGE SCALE GENOMIC DNA]</scope>
    <source>
        <strain evidence="3 4">GD13</strain>
    </source>
</reference>
<organism evidence="3 4">
    <name type="scientific">Nocardioides massiliensis</name>
    <dbReference type="NCBI Taxonomy" id="1325935"/>
    <lineage>
        <taxon>Bacteria</taxon>
        <taxon>Bacillati</taxon>
        <taxon>Actinomycetota</taxon>
        <taxon>Actinomycetes</taxon>
        <taxon>Propionibacteriales</taxon>
        <taxon>Nocardioidaceae</taxon>
        <taxon>Nocardioides</taxon>
    </lineage>
</organism>
<proteinExistence type="predicted"/>
<evidence type="ECO:0000313" key="3">
    <source>
        <dbReference type="EMBL" id="MDP9823365.1"/>
    </source>
</evidence>
<keyword evidence="4" id="KW-1185">Reference proteome</keyword>
<comment type="caution">
    <text evidence="3">The sequence shown here is derived from an EMBL/GenBank/DDBJ whole genome shotgun (WGS) entry which is preliminary data.</text>
</comment>
<feature type="signal peptide" evidence="2">
    <location>
        <begin position="1"/>
        <end position="29"/>
    </location>
</feature>
<evidence type="ECO:0000256" key="2">
    <source>
        <dbReference type="SAM" id="SignalP"/>
    </source>
</evidence>
<protein>
    <submittedName>
        <fullName evidence="3">Uncharacterized protein</fullName>
    </submittedName>
</protein>
<sequence length="462" mass="46848">MRHAARAVLTAALSLGLVVGLSALTPATAAESTSTTSFSTAADASCVAAQGRATSTRTAYTKAVTKQNRIKKRVNQAKKARAKAKRQATRVIKRHRAGKVTLKKRKAAVAKFRKAKRVVKTRTRNYKAQTRIVSVRRAARDNAQRSMRDLCANRPATKPEAEKQVKDQIAGLELLLNNPLFDLLPAELSAPLRSAVEGLLDQLLDIESALPSAEGAGLDAILAQLSDLDPSGVVDRLRSLGDLLGGAAGGGAGAAQLQNLLSALLAQVAGGGGGLPQGADITHLTALLATLTAVEPTGLASALTPIIAQLGNLGGGGGADQLGSLLQILNGGGLSTLSTGDLSGLLSGLTGMLTSGAFPGLEAFPALGGHDPRAAAAVLSSLTEVFGRGLGLTLLTDLINDLLAALLGGAGGGGTGGGTSGGGLDPILGPILDPLDPILGPILDPLDPIFNPILCGLLRICR</sequence>
<dbReference type="EMBL" id="JAUSQM010000001">
    <property type="protein sequence ID" value="MDP9823365.1"/>
    <property type="molecule type" value="Genomic_DNA"/>
</dbReference>
<name>A0ABT9NTJ7_9ACTN</name>
<dbReference type="RefSeq" id="WP_306825281.1">
    <property type="nucleotide sequence ID" value="NZ_JAUSQM010000001.1"/>
</dbReference>